<dbReference type="Proteomes" id="UP001163603">
    <property type="component" value="Chromosome 5"/>
</dbReference>
<keyword evidence="2" id="KW-1185">Reference proteome</keyword>
<sequence>MCRSKLKRLDFRGFYAMVLHKGDEIVSVATVRIHGFKVAEMPLVATPFQYRRQGMCRLLLHELEKLLIQLGVERLVLPSILQLQKTWEDSFGFSELLHSQRRELFGYPFLAFPGTKMLQKFLSNSSTTQDINGLMGTSRDFDRNTSVVSKQKDKPDSRSRYSGLCYKRKSKRITGKENMMNSCNLSAQRYGYIYKRRRILGC</sequence>
<comment type="caution">
    <text evidence="1">The sequence shown here is derived from an EMBL/GenBank/DDBJ whole genome shotgun (WGS) entry which is preliminary data.</text>
</comment>
<reference evidence="2" key="1">
    <citation type="journal article" date="2023" name="G3 (Bethesda)">
        <title>Genome assembly and association tests identify interacting loci associated with vigor, precocity, and sex in interspecific pistachio rootstocks.</title>
        <authorList>
            <person name="Palmer W."/>
            <person name="Jacygrad E."/>
            <person name="Sagayaradj S."/>
            <person name="Cavanaugh K."/>
            <person name="Han R."/>
            <person name="Bertier L."/>
            <person name="Beede B."/>
            <person name="Kafkas S."/>
            <person name="Golino D."/>
            <person name="Preece J."/>
            <person name="Michelmore R."/>
        </authorList>
    </citation>
    <scope>NUCLEOTIDE SEQUENCE [LARGE SCALE GENOMIC DNA]</scope>
</reference>
<organism evidence="1 2">
    <name type="scientific">Pistacia integerrima</name>
    <dbReference type="NCBI Taxonomy" id="434235"/>
    <lineage>
        <taxon>Eukaryota</taxon>
        <taxon>Viridiplantae</taxon>
        <taxon>Streptophyta</taxon>
        <taxon>Embryophyta</taxon>
        <taxon>Tracheophyta</taxon>
        <taxon>Spermatophyta</taxon>
        <taxon>Magnoliopsida</taxon>
        <taxon>eudicotyledons</taxon>
        <taxon>Gunneridae</taxon>
        <taxon>Pentapetalae</taxon>
        <taxon>rosids</taxon>
        <taxon>malvids</taxon>
        <taxon>Sapindales</taxon>
        <taxon>Anacardiaceae</taxon>
        <taxon>Pistacia</taxon>
    </lineage>
</organism>
<proteinExistence type="predicted"/>
<name>A0ACC0YPQ3_9ROSI</name>
<dbReference type="EMBL" id="CM047740">
    <property type="protein sequence ID" value="KAJ0040386.1"/>
    <property type="molecule type" value="Genomic_DNA"/>
</dbReference>
<evidence type="ECO:0000313" key="2">
    <source>
        <dbReference type="Proteomes" id="UP001163603"/>
    </source>
</evidence>
<evidence type="ECO:0000313" key="1">
    <source>
        <dbReference type="EMBL" id="KAJ0040386.1"/>
    </source>
</evidence>
<accession>A0ACC0YPQ3</accession>
<gene>
    <name evidence="1" type="ORF">Pint_27393</name>
</gene>
<protein>
    <submittedName>
        <fullName evidence="1">Uncharacterized protein</fullName>
    </submittedName>
</protein>